<proteinExistence type="predicted"/>
<reference evidence="1 2" key="1">
    <citation type="journal article" date="2023" name="Life. Sci Alliance">
        <title>Evolutionary insights into 3D genome organization and epigenetic landscape of Vigna mungo.</title>
        <authorList>
            <person name="Junaid A."/>
            <person name="Singh B."/>
            <person name="Bhatia S."/>
        </authorList>
    </citation>
    <scope>NUCLEOTIDE SEQUENCE [LARGE SCALE GENOMIC DNA]</scope>
    <source>
        <strain evidence="1">Urdbean</strain>
    </source>
</reference>
<keyword evidence="1" id="KW-0934">Plastid</keyword>
<name>A0AAQ3MDA7_VIGMU</name>
<dbReference type="Proteomes" id="UP001374535">
    <property type="component" value="Chloroplast Pltd"/>
</dbReference>
<sequence>MSSRYRCGGLGLFEDSSSQAIVNVFEVAPKAGSSLLRAFQSNPKSGGSGIQDLAAGDGLYTPEFSCFPTQEGYWRSAGREGITSELQVKGPAFQPICILERRQVKQGKDLVQQVLVEWQEGGQECATWEDQSTMADQYPEFNLGDKVAKEGGNVRSWEVYVRRNKKGCLTVWGS</sequence>
<evidence type="ECO:0008006" key="3">
    <source>
        <dbReference type="Google" id="ProtNLM"/>
    </source>
</evidence>
<evidence type="ECO:0000313" key="1">
    <source>
        <dbReference type="EMBL" id="WVY89074.1"/>
    </source>
</evidence>
<gene>
    <name evidence="1" type="ORF">V8G54_037925</name>
</gene>
<keyword evidence="1" id="KW-0150">Chloroplast</keyword>
<dbReference type="AlphaFoldDB" id="A0AAQ3MDA7"/>
<accession>A0AAQ3MDA7</accession>
<dbReference type="EMBL" id="CP144689">
    <property type="protein sequence ID" value="WVY89074.1"/>
    <property type="molecule type" value="Genomic_DNA"/>
</dbReference>
<keyword evidence="2" id="KW-1185">Reference proteome</keyword>
<evidence type="ECO:0000313" key="2">
    <source>
        <dbReference type="Proteomes" id="UP001374535"/>
    </source>
</evidence>
<protein>
    <recommendedName>
        <fullName evidence="3">Chromo domain-containing protein</fullName>
    </recommendedName>
</protein>
<geneLocation type="chloroplast" evidence="1"/>
<organism evidence="1 2">
    <name type="scientific">Vigna mungo</name>
    <name type="common">Black gram</name>
    <name type="synonym">Phaseolus mungo</name>
    <dbReference type="NCBI Taxonomy" id="3915"/>
    <lineage>
        <taxon>Eukaryota</taxon>
        <taxon>Viridiplantae</taxon>
        <taxon>Streptophyta</taxon>
        <taxon>Embryophyta</taxon>
        <taxon>Tracheophyta</taxon>
        <taxon>Spermatophyta</taxon>
        <taxon>Magnoliopsida</taxon>
        <taxon>eudicotyledons</taxon>
        <taxon>Gunneridae</taxon>
        <taxon>Pentapetalae</taxon>
        <taxon>rosids</taxon>
        <taxon>fabids</taxon>
        <taxon>Fabales</taxon>
        <taxon>Fabaceae</taxon>
        <taxon>Papilionoideae</taxon>
        <taxon>50 kb inversion clade</taxon>
        <taxon>NPAAA clade</taxon>
        <taxon>indigoferoid/millettioid clade</taxon>
        <taxon>Phaseoleae</taxon>
        <taxon>Vigna</taxon>
    </lineage>
</organism>